<name>A0ABQ9YSJ5_9CRUS</name>
<proteinExistence type="predicted"/>
<accession>A0ABQ9YSJ5</accession>
<comment type="caution">
    <text evidence="1">The sequence shown here is derived from an EMBL/GenBank/DDBJ whole genome shotgun (WGS) entry which is preliminary data.</text>
</comment>
<evidence type="ECO:0000313" key="1">
    <source>
        <dbReference type="EMBL" id="KAK4003587.1"/>
    </source>
</evidence>
<keyword evidence="2" id="KW-1185">Reference proteome</keyword>
<dbReference type="Proteomes" id="UP001234178">
    <property type="component" value="Unassembled WGS sequence"/>
</dbReference>
<sequence>MDRNRTGALFNFFTDRQHIVEEIVLYSDFSDSNYGCFQILAVYICTTMRSYHTACTRRLYFASFSEYPVRLTL</sequence>
<reference evidence="1 2" key="1">
    <citation type="journal article" date="2023" name="Nucleic Acids Res.">
        <title>The hologenome of Daphnia magna reveals possible DNA methylation and microbiome-mediated evolution of the host genome.</title>
        <authorList>
            <person name="Chaturvedi A."/>
            <person name="Li X."/>
            <person name="Dhandapani V."/>
            <person name="Marshall H."/>
            <person name="Kissane S."/>
            <person name="Cuenca-Cambronero M."/>
            <person name="Asole G."/>
            <person name="Calvet F."/>
            <person name="Ruiz-Romero M."/>
            <person name="Marangio P."/>
            <person name="Guigo R."/>
            <person name="Rago D."/>
            <person name="Mirbahai L."/>
            <person name="Eastwood N."/>
            <person name="Colbourne J.K."/>
            <person name="Zhou J."/>
            <person name="Mallon E."/>
            <person name="Orsini L."/>
        </authorList>
    </citation>
    <scope>NUCLEOTIDE SEQUENCE [LARGE SCALE GENOMIC DNA]</scope>
    <source>
        <strain evidence="1">LRV0_1</strain>
    </source>
</reference>
<gene>
    <name evidence="1" type="ORF">OUZ56_005344</name>
</gene>
<evidence type="ECO:0000313" key="2">
    <source>
        <dbReference type="Proteomes" id="UP001234178"/>
    </source>
</evidence>
<organism evidence="1 2">
    <name type="scientific">Daphnia magna</name>
    <dbReference type="NCBI Taxonomy" id="35525"/>
    <lineage>
        <taxon>Eukaryota</taxon>
        <taxon>Metazoa</taxon>
        <taxon>Ecdysozoa</taxon>
        <taxon>Arthropoda</taxon>
        <taxon>Crustacea</taxon>
        <taxon>Branchiopoda</taxon>
        <taxon>Diplostraca</taxon>
        <taxon>Cladocera</taxon>
        <taxon>Anomopoda</taxon>
        <taxon>Daphniidae</taxon>
        <taxon>Daphnia</taxon>
    </lineage>
</organism>
<protein>
    <submittedName>
        <fullName evidence="1">Uncharacterized protein</fullName>
    </submittedName>
</protein>
<dbReference type="EMBL" id="JAOYFB010000001">
    <property type="protein sequence ID" value="KAK4003587.1"/>
    <property type="molecule type" value="Genomic_DNA"/>
</dbReference>